<sequence length="82" mass="9400">MGWTKHFQWPCRLDQYVIAKFAKSFQMIPRTLAENAGFNVGIDLEEGVYKDVSTLCIWDLHVTKLFALKYATDAACTVLRVD</sequence>
<comment type="caution">
    <text evidence="4">The sequence shown here is derived from an EMBL/GenBank/DDBJ whole genome shotgun (WGS) entry which is preliminary data.</text>
</comment>
<dbReference type="GO" id="GO:0005524">
    <property type="term" value="F:ATP binding"/>
    <property type="evidence" value="ECO:0007669"/>
    <property type="project" value="UniProtKB-KW"/>
</dbReference>
<evidence type="ECO:0000256" key="3">
    <source>
        <dbReference type="ARBA" id="ARBA00023186"/>
    </source>
</evidence>
<organism evidence="4 5">
    <name type="scientific">Glycine soja</name>
    <name type="common">Wild soybean</name>
    <dbReference type="NCBI Taxonomy" id="3848"/>
    <lineage>
        <taxon>Eukaryota</taxon>
        <taxon>Viridiplantae</taxon>
        <taxon>Streptophyta</taxon>
        <taxon>Embryophyta</taxon>
        <taxon>Tracheophyta</taxon>
        <taxon>Spermatophyta</taxon>
        <taxon>Magnoliopsida</taxon>
        <taxon>eudicotyledons</taxon>
        <taxon>Gunneridae</taxon>
        <taxon>Pentapetalae</taxon>
        <taxon>rosids</taxon>
        <taxon>fabids</taxon>
        <taxon>Fabales</taxon>
        <taxon>Fabaceae</taxon>
        <taxon>Papilionoideae</taxon>
        <taxon>50 kb inversion clade</taxon>
        <taxon>NPAAA clade</taxon>
        <taxon>indigoferoid/millettioid clade</taxon>
        <taxon>Phaseoleae</taxon>
        <taxon>Glycine</taxon>
        <taxon>Glycine subgen. Soja</taxon>
    </lineage>
</organism>
<evidence type="ECO:0000313" key="4">
    <source>
        <dbReference type="EMBL" id="RZB68515.1"/>
    </source>
</evidence>
<dbReference type="InterPro" id="IPR027413">
    <property type="entry name" value="GROEL-like_equatorial_sf"/>
</dbReference>
<dbReference type="Gene3D" id="1.10.560.10">
    <property type="entry name" value="GroEL-like equatorial domain"/>
    <property type="match status" value="1"/>
</dbReference>
<dbReference type="AlphaFoldDB" id="A0A445H4I4"/>
<reference evidence="4 5" key="1">
    <citation type="submission" date="2018-09" db="EMBL/GenBank/DDBJ databases">
        <title>A high-quality reference genome of wild soybean provides a powerful tool to mine soybean genomes.</title>
        <authorList>
            <person name="Xie M."/>
            <person name="Chung C.Y.L."/>
            <person name="Li M.-W."/>
            <person name="Wong F.-L."/>
            <person name="Chan T.-F."/>
            <person name="Lam H.-M."/>
        </authorList>
    </citation>
    <scope>NUCLEOTIDE SEQUENCE [LARGE SCALE GENOMIC DNA]</scope>
    <source>
        <strain evidence="5">cv. W05</strain>
        <tissue evidence="4">Hypocotyl of etiolated seedlings</tissue>
    </source>
</reference>
<dbReference type="SUPFAM" id="SSF48592">
    <property type="entry name" value="GroEL equatorial domain-like"/>
    <property type="match status" value="1"/>
</dbReference>
<keyword evidence="1" id="KW-0547">Nucleotide-binding</keyword>
<dbReference type="GO" id="GO:0140662">
    <property type="term" value="F:ATP-dependent protein folding chaperone"/>
    <property type="evidence" value="ECO:0007669"/>
    <property type="project" value="InterPro"/>
</dbReference>
<gene>
    <name evidence="4" type="ORF">D0Y65_038337</name>
</gene>
<protein>
    <submittedName>
        <fullName evidence="4">T-complex protein 1 subunit theta</fullName>
    </submittedName>
</protein>
<dbReference type="InterPro" id="IPR017998">
    <property type="entry name" value="Chaperone_TCP-1"/>
</dbReference>
<accession>A0A445H4I4</accession>
<dbReference type="PANTHER" id="PTHR11353">
    <property type="entry name" value="CHAPERONIN"/>
    <property type="match status" value="1"/>
</dbReference>
<dbReference type="EMBL" id="QZWG01000014">
    <property type="protein sequence ID" value="RZB68515.1"/>
    <property type="molecule type" value="Genomic_DNA"/>
</dbReference>
<evidence type="ECO:0000313" key="5">
    <source>
        <dbReference type="Proteomes" id="UP000289340"/>
    </source>
</evidence>
<keyword evidence="2" id="KW-0067">ATP-binding</keyword>
<evidence type="ECO:0000256" key="2">
    <source>
        <dbReference type="ARBA" id="ARBA00022840"/>
    </source>
</evidence>
<keyword evidence="3" id="KW-0143">Chaperone</keyword>
<proteinExistence type="predicted"/>
<name>A0A445H4I4_GLYSO</name>
<keyword evidence="5" id="KW-1185">Reference proteome</keyword>
<evidence type="ECO:0000256" key="1">
    <source>
        <dbReference type="ARBA" id="ARBA00022741"/>
    </source>
</evidence>
<dbReference type="Proteomes" id="UP000289340">
    <property type="component" value="Chromosome 14"/>
</dbReference>